<sequence>MHLNLDQSPFFRALGLAWRPDIDAFAFSPQIHQTQDNFTKRKVLSQAAQLFDPLGWLSPITIRAKIFVQELWALGFDWDEPLSGSLSSRWIEFLQDLQGISAITIPRWIGSSSASLGIEIHGFADASQSALGAVIYARTYINTHEVRVSLVCAKTKVAPLKKVTIPRLELCAANLLVRLMRHMEKTPDFENTPVYLWTDFTVALAWIKSHPLRCKEFVRNRVTEIQEFARARWYHISGPENPADLASCGASPEQLQKSELWTFGPS</sequence>
<organism evidence="1 2">
    <name type="scientific">Neodiprion lecontei</name>
    <name type="common">Redheaded pine sawfly</name>
    <dbReference type="NCBI Taxonomy" id="441921"/>
    <lineage>
        <taxon>Eukaryota</taxon>
        <taxon>Metazoa</taxon>
        <taxon>Ecdysozoa</taxon>
        <taxon>Arthropoda</taxon>
        <taxon>Hexapoda</taxon>
        <taxon>Insecta</taxon>
        <taxon>Pterygota</taxon>
        <taxon>Neoptera</taxon>
        <taxon>Endopterygota</taxon>
        <taxon>Hymenoptera</taxon>
        <taxon>Tenthredinoidea</taxon>
        <taxon>Diprionidae</taxon>
        <taxon>Diprioninae</taxon>
        <taxon>Neodiprion</taxon>
    </lineage>
</organism>
<gene>
    <name evidence="2" type="primary">LOC124292982</name>
</gene>
<dbReference type="RefSeq" id="XP_046587831.1">
    <property type="nucleotide sequence ID" value="XM_046731875.1"/>
</dbReference>
<name>A0ABM3FII1_NEOLC</name>
<accession>A0ABM3FII1</accession>
<dbReference type="InterPro" id="IPR008042">
    <property type="entry name" value="Retrotrans_Pao"/>
</dbReference>
<keyword evidence="1" id="KW-1185">Reference proteome</keyword>
<dbReference type="GeneID" id="124292982"/>
<proteinExistence type="predicted"/>
<dbReference type="PANTHER" id="PTHR47331">
    <property type="entry name" value="PHD-TYPE DOMAIN-CONTAINING PROTEIN"/>
    <property type="match status" value="1"/>
</dbReference>
<dbReference type="PANTHER" id="PTHR47331:SF6">
    <property type="entry name" value="DOUBLECORTIN DOMAIN-CONTAINING PROTEIN"/>
    <property type="match status" value="1"/>
</dbReference>
<dbReference type="Proteomes" id="UP000829291">
    <property type="component" value="Chromosome 2"/>
</dbReference>
<dbReference type="Pfam" id="PF05380">
    <property type="entry name" value="Peptidase_A17"/>
    <property type="match status" value="1"/>
</dbReference>
<evidence type="ECO:0000313" key="1">
    <source>
        <dbReference type="Proteomes" id="UP000829291"/>
    </source>
</evidence>
<protein>
    <submittedName>
        <fullName evidence="2">Uncharacterized protein LOC124292982</fullName>
    </submittedName>
</protein>
<evidence type="ECO:0000313" key="2">
    <source>
        <dbReference type="RefSeq" id="XP_046587831.1"/>
    </source>
</evidence>
<reference evidence="2" key="1">
    <citation type="submission" date="2025-08" db="UniProtKB">
        <authorList>
            <consortium name="RefSeq"/>
        </authorList>
    </citation>
    <scope>IDENTIFICATION</scope>
    <source>
        <tissue evidence="2">Thorax and Abdomen</tissue>
    </source>
</reference>